<dbReference type="KEGG" id="ful:C4N20_09265"/>
<dbReference type="NCBIfam" id="NF033218">
    <property type="entry name" value="anchor_AmaP"/>
    <property type="match status" value="1"/>
</dbReference>
<reference evidence="2 3" key="1">
    <citation type="submission" date="2018-06" db="EMBL/GenBank/DDBJ databases">
        <authorList>
            <consortium name="Pathogen Informatics"/>
            <person name="Doyle S."/>
        </authorList>
    </citation>
    <scope>NUCLEOTIDE SEQUENCE [LARGE SCALE GENOMIC DNA]</scope>
    <source>
        <strain evidence="2 3">NCTC12112</strain>
    </source>
</reference>
<dbReference type="EMBL" id="LS483487">
    <property type="protein sequence ID" value="SQJ00049.1"/>
    <property type="molecule type" value="Genomic_DNA"/>
</dbReference>
<organism evidence="2 3">
    <name type="scientific">Fusobacterium ulcerans</name>
    <dbReference type="NCBI Taxonomy" id="861"/>
    <lineage>
        <taxon>Bacteria</taxon>
        <taxon>Fusobacteriati</taxon>
        <taxon>Fusobacteriota</taxon>
        <taxon>Fusobacteriia</taxon>
        <taxon>Fusobacteriales</taxon>
        <taxon>Fusobacteriaceae</taxon>
        <taxon>Fusobacterium</taxon>
    </lineage>
</organism>
<feature type="transmembrane region" description="Helical" evidence="1">
    <location>
        <begin position="6"/>
        <end position="32"/>
    </location>
</feature>
<name>A0AAX1TS96_9FUSO</name>
<protein>
    <recommendedName>
        <fullName evidence="4">Alkaline shock response membrane anchor protein AmaP</fullName>
    </recommendedName>
</protein>
<accession>A0AAX1TS96</accession>
<evidence type="ECO:0008006" key="4">
    <source>
        <dbReference type="Google" id="ProtNLM"/>
    </source>
</evidence>
<dbReference type="GeneID" id="78454999"/>
<keyword evidence="1" id="KW-0472">Membrane</keyword>
<dbReference type="RefSeq" id="WP_005979329.1">
    <property type="nucleotide sequence ID" value="NZ_BAABXY010000001.1"/>
</dbReference>
<sequence>MTNKFLFFLGWIGIFILSITGIVCIVMPDFIVKFNPLDSTKTNVAIVVICVAYFLLCILKLFSMFEKTGDYEIKTENGKVTISAASVTNFVKEMLSRDKDVEGVKVFTGKRGRKFFVKIKLDMLTDGNIAEKTASIQDGLRKRLADKMGLEVDTVEVQISKLSIKSQDTSEE</sequence>
<keyword evidence="1" id="KW-0812">Transmembrane</keyword>
<evidence type="ECO:0000313" key="3">
    <source>
        <dbReference type="Proteomes" id="UP000249008"/>
    </source>
</evidence>
<feature type="transmembrane region" description="Helical" evidence="1">
    <location>
        <begin position="44"/>
        <end position="65"/>
    </location>
</feature>
<proteinExistence type="predicted"/>
<evidence type="ECO:0000313" key="2">
    <source>
        <dbReference type="EMBL" id="SQJ00049.1"/>
    </source>
</evidence>
<dbReference type="Proteomes" id="UP000249008">
    <property type="component" value="Chromosome 1"/>
</dbReference>
<evidence type="ECO:0000256" key="1">
    <source>
        <dbReference type="SAM" id="Phobius"/>
    </source>
</evidence>
<gene>
    <name evidence="2" type="ORF">NCTC12112_00404</name>
</gene>
<keyword evidence="1" id="KW-1133">Transmembrane helix</keyword>
<dbReference type="AlphaFoldDB" id="A0AAX1TS96"/>